<name>A0ABR8FKX4_9NOST</name>
<evidence type="ECO:0000313" key="1">
    <source>
        <dbReference type="EMBL" id="MBD2570793.1"/>
    </source>
</evidence>
<protein>
    <submittedName>
        <fullName evidence="1">Uncharacterized protein</fullName>
    </submittedName>
</protein>
<dbReference type="EMBL" id="JACJST010000030">
    <property type="protein sequence ID" value="MBD2570793.1"/>
    <property type="molecule type" value="Genomic_DNA"/>
</dbReference>
<sequence length="75" mass="8674">MIQKTYPLPLTFEQILNLVLQLPPQEQEEIIQQIKINSPKKQEEDLLTVFDRIGRNAQAKGLTEEILEELLADES</sequence>
<dbReference type="Proteomes" id="UP000640531">
    <property type="component" value="Unassembled WGS sequence"/>
</dbReference>
<accession>A0ABR8FKX4</accession>
<comment type="caution">
    <text evidence="1">The sequence shown here is derived from an EMBL/GenBank/DDBJ whole genome shotgun (WGS) entry which is preliminary data.</text>
</comment>
<dbReference type="RefSeq" id="WP_190719297.1">
    <property type="nucleotide sequence ID" value="NZ_JACJST010000030.1"/>
</dbReference>
<organism evidence="1 2">
    <name type="scientific">Anabaena lutea FACHB-196</name>
    <dbReference type="NCBI Taxonomy" id="2692881"/>
    <lineage>
        <taxon>Bacteria</taxon>
        <taxon>Bacillati</taxon>
        <taxon>Cyanobacteriota</taxon>
        <taxon>Cyanophyceae</taxon>
        <taxon>Nostocales</taxon>
        <taxon>Nostocaceae</taxon>
        <taxon>Anabaena</taxon>
    </lineage>
</organism>
<proteinExistence type="predicted"/>
<keyword evidence="2" id="KW-1185">Reference proteome</keyword>
<evidence type="ECO:0000313" key="2">
    <source>
        <dbReference type="Proteomes" id="UP000640531"/>
    </source>
</evidence>
<reference evidence="1 2" key="1">
    <citation type="journal article" date="2020" name="ISME J.">
        <title>Comparative genomics reveals insights into cyanobacterial evolution and habitat adaptation.</title>
        <authorList>
            <person name="Chen M.Y."/>
            <person name="Teng W.K."/>
            <person name="Zhao L."/>
            <person name="Hu C.X."/>
            <person name="Zhou Y.K."/>
            <person name="Han B.P."/>
            <person name="Song L.R."/>
            <person name="Shu W.S."/>
        </authorList>
    </citation>
    <scope>NUCLEOTIDE SEQUENCE [LARGE SCALE GENOMIC DNA]</scope>
    <source>
        <strain evidence="1 2">FACHB-196</strain>
    </source>
</reference>
<gene>
    <name evidence="1" type="ORF">H6G59_23440</name>
</gene>